<organism evidence="3 4">
    <name type="scientific">Massilimicrobiota timonensis</name>
    <dbReference type="NCBI Taxonomy" id="1776392"/>
    <lineage>
        <taxon>Bacteria</taxon>
        <taxon>Bacillati</taxon>
        <taxon>Bacillota</taxon>
        <taxon>Erysipelotrichia</taxon>
        <taxon>Erysipelotrichales</taxon>
        <taxon>Erysipelotrichaceae</taxon>
        <taxon>Massilimicrobiota</taxon>
    </lineage>
</organism>
<dbReference type="PRINTS" id="PR00081">
    <property type="entry name" value="GDHRDH"/>
</dbReference>
<comment type="caution">
    <text evidence="3">The sequence shown here is derived from an EMBL/GenBank/DDBJ whole genome shotgun (WGS) entry which is preliminary data.</text>
</comment>
<dbReference type="Proteomes" id="UP001529275">
    <property type="component" value="Unassembled WGS sequence"/>
</dbReference>
<protein>
    <submittedName>
        <fullName evidence="3">SDR family NAD(P)-dependent oxidoreductase</fullName>
    </submittedName>
</protein>
<dbReference type="InterPro" id="IPR036291">
    <property type="entry name" value="NAD(P)-bd_dom_sf"/>
</dbReference>
<evidence type="ECO:0000256" key="2">
    <source>
        <dbReference type="ARBA" id="ARBA00023002"/>
    </source>
</evidence>
<sequence length="144" mass="16275">MKALITGASSKIGKAIAKELSLRGYDLILVARNIQKLKELQTQINTHIEVVCMDISKEENCYQLYKEYKDINVLINDAGLRDCGYFYQTSLEKDIQMIHTNIIGLHVLTKLYLQDMKEKDHGTILNVASIGGFMPGPLMATYYA</sequence>
<comment type="similarity">
    <text evidence="1">Belongs to the short-chain dehydrogenases/reductases (SDR) family.</text>
</comment>
<reference evidence="4" key="1">
    <citation type="submission" date="2023-06" db="EMBL/GenBank/DDBJ databases">
        <title>Identification and characterization of horizontal gene transfer across gut microbiota members of farm animals based on homology search.</title>
        <authorList>
            <person name="Zeman M."/>
            <person name="Kubasova T."/>
            <person name="Jahodarova E."/>
            <person name="Nykrynova M."/>
            <person name="Rychlik I."/>
        </authorList>
    </citation>
    <scope>NUCLEOTIDE SEQUENCE [LARGE SCALE GENOMIC DNA]</scope>
    <source>
        <strain evidence="4">ET341</strain>
    </source>
</reference>
<evidence type="ECO:0000313" key="3">
    <source>
        <dbReference type="EMBL" id="MDM8194719.1"/>
    </source>
</evidence>
<keyword evidence="2" id="KW-0560">Oxidoreductase</keyword>
<dbReference type="EMBL" id="JAUDCK010000001">
    <property type="protein sequence ID" value="MDM8194719.1"/>
    <property type="molecule type" value="Genomic_DNA"/>
</dbReference>
<gene>
    <name evidence="3" type="ORF">QUV98_00055</name>
</gene>
<dbReference type="PANTHER" id="PTHR42901:SF1">
    <property type="entry name" value="ALCOHOL DEHYDROGENASE"/>
    <property type="match status" value="1"/>
</dbReference>
<accession>A0ABT7UEZ1</accession>
<evidence type="ECO:0000313" key="4">
    <source>
        <dbReference type="Proteomes" id="UP001529275"/>
    </source>
</evidence>
<proteinExistence type="inferred from homology"/>
<dbReference type="Gene3D" id="3.40.50.720">
    <property type="entry name" value="NAD(P)-binding Rossmann-like Domain"/>
    <property type="match status" value="1"/>
</dbReference>
<dbReference type="Pfam" id="PF00106">
    <property type="entry name" value="adh_short"/>
    <property type="match status" value="1"/>
</dbReference>
<dbReference type="InterPro" id="IPR002347">
    <property type="entry name" value="SDR_fam"/>
</dbReference>
<reference evidence="3 4" key="2">
    <citation type="submission" date="2023-06" db="EMBL/GenBank/DDBJ databases">
        <authorList>
            <person name="Zeman M."/>
            <person name="Kubasova T."/>
            <person name="Jahodarova E."/>
            <person name="Nykrynova M."/>
            <person name="Rychlik I."/>
        </authorList>
    </citation>
    <scope>NUCLEOTIDE SEQUENCE [LARGE SCALE GENOMIC DNA]</scope>
    <source>
        <strain evidence="3 4">ET341</strain>
    </source>
</reference>
<keyword evidence="4" id="KW-1185">Reference proteome</keyword>
<evidence type="ECO:0000256" key="1">
    <source>
        <dbReference type="ARBA" id="ARBA00006484"/>
    </source>
</evidence>
<dbReference type="SUPFAM" id="SSF51735">
    <property type="entry name" value="NAD(P)-binding Rossmann-fold domains"/>
    <property type="match status" value="1"/>
</dbReference>
<dbReference type="RefSeq" id="WP_289526959.1">
    <property type="nucleotide sequence ID" value="NZ_JAUDCK010000001.1"/>
</dbReference>
<name>A0ABT7UEZ1_9FIRM</name>
<dbReference type="PANTHER" id="PTHR42901">
    <property type="entry name" value="ALCOHOL DEHYDROGENASE"/>
    <property type="match status" value="1"/>
</dbReference>